<evidence type="ECO:0000256" key="12">
    <source>
        <dbReference type="SAM" id="MobiDB-lite"/>
    </source>
</evidence>
<evidence type="ECO:0000256" key="7">
    <source>
        <dbReference type="ARBA" id="ARBA00022927"/>
    </source>
</evidence>
<evidence type="ECO:0000256" key="10">
    <source>
        <dbReference type="ARBA" id="ARBA00023136"/>
    </source>
</evidence>
<evidence type="ECO:0000256" key="9">
    <source>
        <dbReference type="ARBA" id="ARBA00023010"/>
    </source>
</evidence>
<keyword evidence="10 11" id="KW-0472">Membrane</keyword>
<name>A0ABT2BFY8_9BURK</name>
<protein>
    <recommendedName>
        <fullName evidence="3 11">Protein-export membrane protein SecG</fullName>
    </recommendedName>
</protein>
<comment type="subcellular location">
    <subcellularLocation>
        <location evidence="1 11">Cell membrane</location>
        <topology evidence="1 11">Multi-pass membrane protein</topology>
    </subcellularLocation>
</comment>
<evidence type="ECO:0000313" key="14">
    <source>
        <dbReference type="Proteomes" id="UP001205861"/>
    </source>
</evidence>
<comment type="function">
    <text evidence="11">Involved in protein export. Participates in an early event of protein translocation.</text>
</comment>
<gene>
    <name evidence="13" type="primary">secG</name>
    <name evidence="13" type="ORF">NX773_04555</name>
</gene>
<feature type="region of interest" description="Disordered" evidence="12">
    <location>
        <begin position="98"/>
        <end position="135"/>
    </location>
</feature>
<dbReference type="PRINTS" id="PR01651">
    <property type="entry name" value="SECGEXPORT"/>
</dbReference>
<evidence type="ECO:0000256" key="11">
    <source>
        <dbReference type="RuleBase" id="RU365087"/>
    </source>
</evidence>
<dbReference type="NCBIfam" id="TIGR00810">
    <property type="entry name" value="secG"/>
    <property type="match status" value="1"/>
</dbReference>
<dbReference type="EMBL" id="JANUGV010000001">
    <property type="protein sequence ID" value="MCS0607437.1"/>
    <property type="molecule type" value="Genomic_DNA"/>
</dbReference>
<organism evidence="13 14">
    <name type="scientific">Massilia solisilvae</name>
    <dbReference type="NCBI Taxonomy" id="1811225"/>
    <lineage>
        <taxon>Bacteria</taxon>
        <taxon>Pseudomonadati</taxon>
        <taxon>Pseudomonadota</taxon>
        <taxon>Betaproteobacteria</taxon>
        <taxon>Burkholderiales</taxon>
        <taxon>Oxalobacteraceae</taxon>
        <taxon>Telluria group</taxon>
        <taxon>Massilia</taxon>
    </lineage>
</organism>
<evidence type="ECO:0000256" key="1">
    <source>
        <dbReference type="ARBA" id="ARBA00004651"/>
    </source>
</evidence>
<keyword evidence="14" id="KW-1185">Reference proteome</keyword>
<dbReference type="PANTHER" id="PTHR34182">
    <property type="entry name" value="PROTEIN-EXPORT MEMBRANE PROTEIN SECG"/>
    <property type="match status" value="1"/>
</dbReference>
<evidence type="ECO:0000256" key="8">
    <source>
        <dbReference type="ARBA" id="ARBA00022989"/>
    </source>
</evidence>
<keyword evidence="4 11" id="KW-0813">Transport</keyword>
<keyword evidence="9 11" id="KW-0811">Translocation</keyword>
<comment type="caution">
    <text evidence="11">Lacks conserved residue(s) required for the propagation of feature annotation.</text>
</comment>
<evidence type="ECO:0000313" key="13">
    <source>
        <dbReference type="EMBL" id="MCS0607437.1"/>
    </source>
</evidence>
<dbReference type="Proteomes" id="UP001205861">
    <property type="component" value="Unassembled WGS sequence"/>
</dbReference>
<evidence type="ECO:0000256" key="2">
    <source>
        <dbReference type="ARBA" id="ARBA00008445"/>
    </source>
</evidence>
<accession>A0ABT2BFY8</accession>
<evidence type="ECO:0000256" key="5">
    <source>
        <dbReference type="ARBA" id="ARBA00022475"/>
    </source>
</evidence>
<sequence>MSTLFNLIIVLQVLSALAIVGLVLMQHGKGADMGAAFGSGASGSLFGASGSSNFLSKSTAIAAVIFFACTLGLAYVGNKRPAAGTDVGVMGRVTVPSTNAPATTAPANNAGNAAPVQAPAAPATSAPAPANQIPK</sequence>
<comment type="caution">
    <text evidence="13">The sequence shown here is derived from an EMBL/GenBank/DDBJ whole genome shotgun (WGS) entry which is preliminary data.</text>
</comment>
<comment type="similarity">
    <text evidence="2 11">Belongs to the SecG family.</text>
</comment>
<keyword evidence="8 11" id="KW-1133">Transmembrane helix</keyword>
<dbReference type="Pfam" id="PF03840">
    <property type="entry name" value="SecG"/>
    <property type="match status" value="1"/>
</dbReference>
<keyword evidence="6 11" id="KW-0812">Transmembrane</keyword>
<dbReference type="RefSeq" id="WP_258820748.1">
    <property type="nucleotide sequence ID" value="NZ_JANUGV010000001.1"/>
</dbReference>
<reference evidence="13 14" key="1">
    <citation type="submission" date="2022-08" db="EMBL/GenBank/DDBJ databases">
        <title>Reclassification of Massilia species as members of the genera Telluria, Duganella, Pseudoduganella, Mokoshia gen. nov. and Zemynaea gen. nov. using orthogonal and non-orthogonal genome-based approaches.</title>
        <authorList>
            <person name="Bowman J.P."/>
        </authorList>
    </citation>
    <scope>NUCLEOTIDE SEQUENCE [LARGE SCALE GENOMIC DNA]</scope>
    <source>
        <strain evidence="13 14">JCM 31607</strain>
    </source>
</reference>
<keyword evidence="5 11" id="KW-1003">Cell membrane</keyword>
<dbReference type="PANTHER" id="PTHR34182:SF1">
    <property type="entry name" value="PROTEIN-EXPORT MEMBRANE PROTEIN SECG"/>
    <property type="match status" value="1"/>
</dbReference>
<evidence type="ECO:0000256" key="3">
    <source>
        <dbReference type="ARBA" id="ARBA00017876"/>
    </source>
</evidence>
<evidence type="ECO:0000256" key="6">
    <source>
        <dbReference type="ARBA" id="ARBA00022692"/>
    </source>
</evidence>
<keyword evidence="7 11" id="KW-0653">Protein transport</keyword>
<evidence type="ECO:0000256" key="4">
    <source>
        <dbReference type="ARBA" id="ARBA00022448"/>
    </source>
</evidence>
<proteinExistence type="inferred from homology"/>
<dbReference type="InterPro" id="IPR004692">
    <property type="entry name" value="SecG"/>
</dbReference>
<feature type="transmembrane region" description="Helical" evidence="11">
    <location>
        <begin position="54"/>
        <end position="76"/>
    </location>
</feature>